<evidence type="ECO:0000313" key="1">
    <source>
        <dbReference type="WBParaSite" id="MCU_013893-RA"/>
    </source>
</evidence>
<organism evidence="1">
    <name type="scientific">Mesocestoides corti</name>
    <name type="common">Flatworm</name>
    <dbReference type="NCBI Taxonomy" id="53468"/>
    <lineage>
        <taxon>Eukaryota</taxon>
        <taxon>Metazoa</taxon>
        <taxon>Spiralia</taxon>
        <taxon>Lophotrochozoa</taxon>
        <taxon>Platyhelminthes</taxon>
        <taxon>Cestoda</taxon>
        <taxon>Eucestoda</taxon>
        <taxon>Cyclophyllidea</taxon>
        <taxon>Mesocestoididae</taxon>
        <taxon>Mesocestoides</taxon>
    </lineage>
</organism>
<dbReference type="WBParaSite" id="MCU_013893-RA">
    <property type="protein sequence ID" value="MCU_013893-RA"/>
    <property type="gene ID" value="MCU_013893"/>
</dbReference>
<proteinExistence type="predicted"/>
<reference evidence="1" key="1">
    <citation type="submission" date="2019-11" db="UniProtKB">
        <authorList>
            <consortium name="WormBaseParasite"/>
        </authorList>
    </citation>
    <scope>IDENTIFICATION</scope>
</reference>
<name>A0A5K3FZY9_MESCO</name>
<protein>
    <submittedName>
        <fullName evidence="1">Ovule protein</fullName>
    </submittedName>
</protein>
<accession>A0A5K3FZY9</accession>
<sequence length="91" mass="10429">MQRNGDAFRGHKVDNDGSRISFTEGFVCVLPSSKFPLLLHFKQFLQGPPRCQSLNKAVMECRLQTCNTSLHFRGILDFIKKLKKDSTKEKN</sequence>
<dbReference type="AlphaFoldDB" id="A0A5K3FZY9"/>